<dbReference type="SUPFAM" id="SSF63829">
    <property type="entry name" value="Calcium-dependent phosphotriesterase"/>
    <property type="match status" value="1"/>
</dbReference>
<evidence type="ECO:0000313" key="1">
    <source>
        <dbReference type="EMBL" id="KAF9468117.1"/>
    </source>
</evidence>
<dbReference type="PANTHER" id="PTHR11799">
    <property type="entry name" value="PARAOXONASE"/>
    <property type="match status" value="1"/>
</dbReference>
<reference evidence="1" key="1">
    <citation type="submission" date="2020-11" db="EMBL/GenBank/DDBJ databases">
        <authorList>
            <consortium name="DOE Joint Genome Institute"/>
            <person name="Ahrendt S."/>
            <person name="Riley R."/>
            <person name="Andreopoulos W."/>
            <person name="Labutti K."/>
            <person name="Pangilinan J."/>
            <person name="Ruiz-Duenas F.J."/>
            <person name="Barrasa J.M."/>
            <person name="Sanchez-Garcia M."/>
            <person name="Camarero S."/>
            <person name="Miyauchi S."/>
            <person name="Serrano A."/>
            <person name="Linde D."/>
            <person name="Babiker R."/>
            <person name="Drula E."/>
            <person name="Ayuso-Fernandez I."/>
            <person name="Pacheco R."/>
            <person name="Padilla G."/>
            <person name="Ferreira P."/>
            <person name="Barriuso J."/>
            <person name="Kellner H."/>
            <person name="Castanera R."/>
            <person name="Alfaro M."/>
            <person name="Ramirez L."/>
            <person name="Pisabarro A.G."/>
            <person name="Kuo A."/>
            <person name="Tritt A."/>
            <person name="Lipzen A."/>
            <person name="He G."/>
            <person name="Yan M."/>
            <person name="Ng V."/>
            <person name="Cullen D."/>
            <person name="Martin F."/>
            <person name="Rosso M.-N."/>
            <person name="Henrissat B."/>
            <person name="Hibbett D."/>
            <person name="Martinez A.T."/>
            <person name="Grigoriev I.V."/>
        </authorList>
    </citation>
    <scope>NUCLEOTIDE SEQUENCE</scope>
    <source>
        <strain evidence="1">CBS 247.69</strain>
    </source>
</reference>
<dbReference type="OrthoDB" id="5307922at2759"/>
<proteinExistence type="predicted"/>
<dbReference type="AlphaFoldDB" id="A0A9P5YFT5"/>
<gene>
    <name evidence="1" type="ORF">BDZ94DRAFT_1232603</name>
</gene>
<dbReference type="Gene3D" id="2.120.10.30">
    <property type="entry name" value="TolB, C-terminal domain"/>
    <property type="match status" value="1"/>
</dbReference>
<organism evidence="1 2">
    <name type="scientific">Collybia nuda</name>
    <dbReference type="NCBI Taxonomy" id="64659"/>
    <lineage>
        <taxon>Eukaryota</taxon>
        <taxon>Fungi</taxon>
        <taxon>Dikarya</taxon>
        <taxon>Basidiomycota</taxon>
        <taxon>Agaricomycotina</taxon>
        <taxon>Agaricomycetes</taxon>
        <taxon>Agaricomycetidae</taxon>
        <taxon>Agaricales</taxon>
        <taxon>Tricholomatineae</taxon>
        <taxon>Clitocybaceae</taxon>
        <taxon>Collybia</taxon>
    </lineage>
</organism>
<accession>A0A9P5YFT5</accession>
<sequence>MVSTRILAYTAGLIAIIVWRSGRVAKNNILTKHNFPTGYYAEGNYTNDCTTLKAPELKYCEDATFWNLLDNSGKFVDRGLLISCDAGRKSWNTVMGPLRDPEPLGSLWLYEPGRKLQAGQSPPLERFKRLELKGYPAGHDFHPLGVEIYPSYAGAPSNLYVINHARERTVIEHFILSPSAPTIATHVRTITSPYFVSPNSLALTSPDSFYVTNDHLLTRRLPYVGNVLAVIESIFALPLGFVSHVTLNPYSTDTSDAPAPIIKEHTFAVLFVPFPNGIAISPSGTHLALSSTTLGHVSIYARDKATHAIAGLIQSIPVPFTPDNLHYTHDGESLIVSGHPNFPALTAVAANKTGAAAPSWVLSIAMQGIELKEDFDVKAPVSARGLVPAVHSREVTTLFQSDGSAAGFSSSATGLKDPITGNLYVSGLYAEDGLLVCRPSS</sequence>
<dbReference type="PANTHER" id="PTHR11799:SF30">
    <property type="entry name" value="SERUM PARAOXONASE_ARYLESTERASE 2"/>
    <property type="match status" value="1"/>
</dbReference>
<dbReference type="InterPro" id="IPR011042">
    <property type="entry name" value="6-blade_b-propeller_TolB-like"/>
</dbReference>
<keyword evidence="2" id="KW-1185">Reference proteome</keyword>
<dbReference type="EMBL" id="MU150234">
    <property type="protein sequence ID" value="KAF9468117.1"/>
    <property type="molecule type" value="Genomic_DNA"/>
</dbReference>
<dbReference type="Proteomes" id="UP000807353">
    <property type="component" value="Unassembled WGS sequence"/>
</dbReference>
<dbReference type="InterPro" id="IPR051288">
    <property type="entry name" value="Serum_paraoxonase/arylesterase"/>
</dbReference>
<evidence type="ECO:0000313" key="2">
    <source>
        <dbReference type="Proteomes" id="UP000807353"/>
    </source>
</evidence>
<protein>
    <submittedName>
        <fullName evidence="1">Arylesterase</fullName>
    </submittedName>
</protein>
<name>A0A9P5YFT5_9AGAR</name>
<comment type="caution">
    <text evidence="1">The sequence shown here is derived from an EMBL/GenBank/DDBJ whole genome shotgun (WGS) entry which is preliminary data.</text>
</comment>